<feature type="signal peptide" evidence="1">
    <location>
        <begin position="1"/>
        <end position="20"/>
    </location>
</feature>
<comment type="caution">
    <text evidence="3">The sequence shown here is derived from an EMBL/GenBank/DDBJ whole genome shotgun (WGS) entry which is preliminary data.</text>
</comment>
<dbReference type="Proteomes" id="UP000484164">
    <property type="component" value="Unassembled WGS sequence"/>
</dbReference>
<dbReference type="CDD" id="cd16329">
    <property type="entry name" value="LolA_like"/>
    <property type="match status" value="1"/>
</dbReference>
<dbReference type="RefSeq" id="WP_151694123.1">
    <property type="nucleotide sequence ID" value="NZ_BMGX01000001.1"/>
</dbReference>
<dbReference type="EMBL" id="WBVQ01000003">
    <property type="protein sequence ID" value="KAB2815085.1"/>
    <property type="molecule type" value="Genomic_DNA"/>
</dbReference>
<gene>
    <name evidence="3" type="ORF">F8C82_13365</name>
</gene>
<dbReference type="PANTHER" id="PTHR37507:SF2">
    <property type="entry name" value="SPORULATION PROTEIN YDCC"/>
    <property type="match status" value="1"/>
</dbReference>
<evidence type="ECO:0000313" key="3">
    <source>
        <dbReference type="EMBL" id="KAB2815085.1"/>
    </source>
</evidence>
<dbReference type="InterPro" id="IPR033399">
    <property type="entry name" value="TP_0789-like"/>
</dbReference>
<dbReference type="OrthoDB" id="9803781at2"/>
<dbReference type="Gene3D" id="2.50.20.10">
    <property type="entry name" value="Lipoprotein localisation LolA/LolB/LppX"/>
    <property type="match status" value="1"/>
</dbReference>
<accession>A0A6L3ZCY2</accession>
<evidence type="ECO:0000313" key="4">
    <source>
        <dbReference type="Proteomes" id="UP000484164"/>
    </source>
</evidence>
<dbReference type="AlphaFoldDB" id="A0A6L3ZCY2"/>
<evidence type="ECO:0000256" key="1">
    <source>
        <dbReference type="SAM" id="SignalP"/>
    </source>
</evidence>
<keyword evidence="4" id="KW-1185">Reference proteome</keyword>
<feature type="domain" description="Uncharacterized protein TP-0789" evidence="2">
    <location>
        <begin position="62"/>
        <end position="245"/>
    </location>
</feature>
<keyword evidence="3" id="KW-0449">Lipoprotein</keyword>
<dbReference type="PANTHER" id="PTHR37507">
    <property type="entry name" value="SPORULATION PROTEIN YDCC"/>
    <property type="match status" value="1"/>
</dbReference>
<proteinExistence type="predicted"/>
<dbReference type="Pfam" id="PF17131">
    <property type="entry name" value="LolA_like"/>
    <property type="match status" value="1"/>
</dbReference>
<name>A0A6L3ZCY2_9FLAO</name>
<protein>
    <submittedName>
        <fullName evidence="3">Outer membrane lipoprotein-sorting protein</fullName>
    </submittedName>
</protein>
<keyword evidence="1" id="KW-0732">Signal</keyword>
<sequence length="247" mass="28801">MKRLLTLLVLVISVFSYGQSADEIVKKSEDKLRGSTSKGVMEIKIVRPTWERTITATSWSAGSDSSLVLINAPARDKGTVFLKRDKEIWNYIPTINRQVKMPPSMMAQSWMGSDFNNDDLVRESSLVVDYTHTLLRRETIRGKECYVIESKPKPEAPVVWGKLVSWITVDENLQWQTEFYDQRDELVQRMEGFDVVEFDGRTLPSRMRMTPLDEEDGYYTELKYIELDFDVTFPENFFSVQNMRRVR</sequence>
<dbReference type="InterPro" id="IPR052944">
    <property type="entry name" value="Sporulation_related"/>
</dbReference>
<evidence type="ECO:0000259" key="2">
    <source>
        <dbReference type="Pfam" id="PF17131"/>
    </source>
</evidence>
<feature type="chain" id="PRO_5026959505" evidence="1">
    <location>
        <begin position="21"/>
        <end position="247"/>
    </location>
</feature>
<reference evidence="3 4" key="1">
    <citation type="submission" date="2019-10" db="EMBL/GenBank/DDBJ databases">
        <title>Genome sequence of Phaeocystidibacter marisrubri JCM30614 (type strain).</title>
        <authorList>
            <person name="Bowman J.P."/>
        </authorList>
    </citation>
    <scope>NUCLEOTIDE SEQUENCE [LARGE SCALE GENOMIC DNA]</scope>
    <source>
        <strain evidence="3 4">JCM 30614</strain>
    </source>
</reference>
<organism evidence="3 4">
    <name type="scientific">Phaeocystidibacter marisrubri</name>
    <dbReference type="NCBI Taxonomy" id="1577780"/>
    <lineage>
        <taxon>Bacteria</taxon>
        <taxon>Pseudomonadati</taxon>
        <taxon>Bacteroidota</taxon>
        <taxon>Flavobacteriia</taxon>
        <taxon>Flavobacteriales</taxon>
        <taxon>Phaeocystidibacteraceae</taxon>
        <taxon>Phaeocystidibacter</taxon>
    </lineage>
</organism>